<evidence type="ECO:0000313" key="1">
    <source>
        <dbReference type="EMBL" id="MCI45873.1"/>
    </source>
</evidence>
<reference evidence="1 2" key="1">
    <citation type="journal article" date="2018" name="Front. Plant Sci.">
        <title>Red Clover (Trifolium pratense) and Zigzag Clover (T. medium) - A Picture of Genomic Similarities and Differences.</title>
        <authorList>
            <person name="Dluhosova J."/>
            <person name="Istvanek J."/>
            <person name="Nedelnik J."/>
            <person name="Repkova J."/>
        </authorList>
    </citation>
    <scope>NUCLEOTIDE SEQUENCE [LARGE SCALE GENOMIC DNA]</scope>
    <source>
        <strain evidence="2">cv. 10/8</strain>
        <tissue evidence="1">Leaf</tissue>
    </source>
</reference>
<dbReference type="EMBL" id="LXQA010349960">
    <property type="protein sequence ID" value="MCI45873.1"/>
    <property type="molecule type" value="Genomic_DNA"/>
</dbReference>
<accession>A0A392SA92</accession>
<protein>
    <submittedName>
        <fullName evidence="1">Uncharacterized protein</fullName>
    </submittedName>
</protein>
<name>A0A392SA92_9FABA</name>
<dbReference type="AlphaFoldDB" id="A0A392SA92"/>
<dbReference type="Proteomes" id="UP000265520">
    <property type="component" value="Unassembled WGS sequence"/>
</dbReference>
<sequence>FWVEHSLREVEGSLNDTSKICIVPKNMEKWNYSLSNPF</sequence>
<feature type="non-terminal residue" evidence="1">
    <location>
        <position position="1"/>
    </location>
</feature>
<organism evidence="1 2">
    <name type="scientific">Trifolium medium</name>
    <dbReference type="NCBI Taxonomy" id="97028"/>
    <lineage>
        <taxon>Eukaryota</taxon>
        <taxon>Viridiplantae</taxon>
        <taxon>Streptophyta</taxon>
        <taxon>Embryophyta</taxon>
        <taxon>Tracheophyta</taxon>
        <taxon>Spermatophyta</taxon>
        <taxon>Magnoliopsida</taxon>
        <taxon>eudicotyledons</taxon>
        <taxon>Gunneridae</taxon>
        <taxon>Pentapetalae</taxon>
        <taxon>rosids</taxon>
        <taxon>fabids</taxon>
        <taxon>Fabales</taxon>
        <taxon>Fabaceae</taxon>
        <taxon>Papilionoideae</taxon>
        <taxon>50 kb inversion clade</taxon>
        <taxon>NPAAA clade</taxon>
        <taxon>Hologalegina</taxon>
        <taxon>IRL clade</taxon>
        <taxon>Trifolieae</taxon>
        <taxon>Trifolium</taxon>
    </lineage>
</organism>
<keyword evidence="2" id="KW-1185">Reference proteome</keyword>
<comment type="caution">
    <text evidence="1">The sequence shown here is derived from an EMBL/GenBank/DDBJ whole genome shotgun (WGS) entry which is preliminary data.</text>
</comment>
<proteinExistence type="predicted"/>
<evidence type="ECO:0000313" key="2">
    <source>
        <dbReference type="Proteomes" id="UP000265520"/>
    </source>
</evidence>